<comment type="caution">
    <text evidence="5">The sequence shown here is derived from an EMBL/GenBank/DDBJ whole genome shotgun (WGS) entry which is preliminary data.</text>
</comment>
<dbReference type="SUPFAM" id="SSF51604">
    <property type="entry name" value="Enolase C-terminal domain-like"/>
    <property type="match status" value="1"/>
</dbReference>
<dbReference type="AlphaFoldDB" id="A0A0J5XLS9"/>
<comment type="cofactor">
    <cofactor evidence="1">
        <name>Mg(2+)</name>
        <dbReference type="ChEBI" id="CHEBI:18420"/>
    </cofactor>
</comment>
<evidence type="ECO:0000256" key="3">
    <source>
        <dbReference type="ARBA" id="ARBA00022842"/>
    </source>
</evidence>
<evidence type="ECO:0000313" key="5">
    <source>
        <dbReference type="EMBL" id="KML63762.1"/>
    </source>
</evidence>
<dbReference type="SFLD" id="SFLDS00001">
    <property type="entry name" value="Enolase"/>
    <property type="match status" value="1"/>
</dbReference>
<evidence type="ECO:0000256" key="1">
    <source>
        <dbReference type="ARBA" id="ARBA00001946"/>
    </source>
</evidence>
<dbReference type="Proteomes" id="UP000036338">
    <property type="component" value="Unassembled WGS sequence"/>
</dbReference>
<dbReference type="EMBL" id="LDWR01000001">
    <property type="protein sequence ID" value="KML63762.1"/>
    <property type="molecule type" value="Genomic_DNA"/>
</dbReference>
<dbReference type="InterPro" id="IPR029017">
    <property type="entry name" value="Enolase-like_N"/>
</dbReference>
<sequence length="386" mass="41024">MQHTIEKITATPVFARGDAEIAGVRLSGKLSGVIVEIETSQGIVGHGFTAITDEAVVAAAIDHVAAPNLVGMNVVERERILDKLYWLLCPRGQTGYAGHVISAIDIAVWDAIGKIVGMPVWKMLGGARPVVPLYTTFGFASVERAELVHAARALVGAGHRRIKMIVGYHALARRNEGRPLDQVVADDVARVRAVRDAVGDAAEIYIDANCGLDHYHALRLAERVADCDIGFFEEPIADNDPAKLADLRKRGGIPVATGQSEGQLFRFRDFLVNESVDILQPNVCVCGGFSVAARAAALAQAFGVPIDNGGTFPFHNMHLHGGLANGGSVEWHVVAVEICRNLFTGLPVERDGTLALPDAPGLGFGINRDGVREFSSGPGSQGHGKA</sequence>
<dbReference type="Gene3D" id="3.20.20.120">
    <property type="entry name" value="Enolase-like C-terminal domain"/>
    <property type="match status" value="1"/>
</dbReference>
<dbReference type="Pfam" id="PF13378">
    <property type="entry name" value="MR_MLE_C"/>
    <property type="match status" value="1"/>
</dbReference>
<dbReference type="PANTHER" id="PTHR13794">
    <property type="entry name" value="ENOLASE SUPERFAMILY, MANDELATE RACEMASE"/>
    <property type="match status" value="1"/>
</dbReference>
<dbReference type="CDD" id="cd03316">
    <property type="entry name" value="MR_like"/>
    <property type="match status" value="1"/>
</dbReference>
<dbReference type="InterPro" id="IPR029065">
    <property type="entry name" value="Enolase_C-like"/>
</dbReference>
<accession>A0A0J5XLS9</accession>
<dbReference type="RefSeq" id="WP_048242486.1">
    <property type="nucleotide sequence ID" value="NZ_LDWR01000001.1"/>
</dbReference>
<evidence type="ECO:0000256" key="2">
    <source>
        <dbReference type="ARBA" id="ARBA00022723"/>
    </source>
</evidence>
<protein>
    <submittedName>
        <fullName evidence="5">Mandelate racemase</fullName>
    </submittedName>
</protein>
<keyword evidence="2" id="KW-0479">Metal-binding</keyword>
<proteinExistence type="predicted"/>
<dbReference type="SMART" id="SM00922">
    <property type="entry name" value="MR_MLE"/>
    <property type="match status" value="1"/>
</dbReference>
<dbReference type="InterPro" id="IPR013341">
    <property type="entry name" value="Mandelate_racemase_N_dom"/>
</dbReference>
<evidence type="ECO:0000313" key="6">
    <source>
        <dbReference type="Proteomes" id="UP000036338"/>
    </source>
</evidence>
<reference evidence="5 6" key="1">
    <citation type="submission" date="2015-05" db="EMBL/GenBank/DDBJ databases">
        <title>Draft genome of Burkholderia cepacia LK29.</title>
        <authorList>
            <person name="Chan X.Y."/>
        </authorList>
    </citation>
    <scope>NUCLEOTIDE SEQUENCE [LARGE SCALE GENOMIC DNA]</scope>
    <source>
        <strain evidence="5 6">LK29</strain>
    </source>
</reference>
<dbReference type="GO" id="GO:0016836">
    <property type="term" value="F:hydro-lyase activity"/>
    <property type="evidence" value="ECO:0007669"/>
    <property type="project" value="TreeGrafter"/>
</dbReference>
<dbReference type="InterPro" id="IPR013342">
    <property type="entry name" value="Mandelate_racemase_C"/>
</dbReference>
<name>A0A0J5XLS9_BURCE</name>
<dbReference type="SUPFAM" id="SSF54826">
    <property type="entry name" value="Enolase N-terminal domain-like"/>
    <property type="match status" value="1"/>
</dbReference>
<dbReference type="GO" id="GO:0000287">
    <property type="term" value="F:magnesium ion binding"/>
    <property type="evidence" value="ECO:0007669"/>
    <property type="project" value="TreeGrafter"/>
</dbReference>
<dbReference type="InterPro" id="IPR036849">
    <property type="entry name" value="Enolase-like_C_sf"/>
</dbReference>
<keyword evidence="3" id="KW-0460">Magnesium</keyword>
<dbReference type="GO" id="GO:0016052">
    <property type="term" value="P:carbohydrate catabolic process"/>
    <property type="evidence" value="ECO:0007669"/>
    <property type="project" value="TreeGrafter"/>
</dbReference>
<dbReference type="PATRIC" id="fig|292.27.peg.80"/>
<dbReference type="Pfam" id="PF02746">
    <property type="entry name" value="MR_MLE_N"/>
    <property type="match status" value="1"/>
</dbReference>
<evidence type="ECO:0000259" key="4">
    <source>
        <dbReference type="SMART" id="SM00922"/>
    </source>
</evidence>
<organism evidence="5 6">
    <name type="scientific">Burkholderia cepacia</name>
    <name type="common">Pseudomonas cepacia</name>
    <dbReference type="NCBI Taxonomy" id="292"/>
    <lineage>
        <taxon>Bacteria</taxon>
        <taxon>Pseudomonadati</taxon>
        <taxon>Pseudomonadota</taxon>
        <taxon>Betaproteobacteria</taxon>
        <taxon>Burkholderiales</taxon>
        <taxon>Burkholderiaceae</taxon>
        <taxon>Burkholderia</taxon>
        <taxon>Burkholderia cepacia complex</taxon>
    </lineage>
</organism>
<dbReference type="InterPro" id="IPR046945">
    <property type="entry name" value="RHMD-like"/>
</dbReference>
<dbReference type="PANTHER" id="PTHR13794:SF58">
    <property type="entry name" value="MITOCHONDRIAL ENOLASE SUPERFAMILY MEMBER 1"/>
    <property type="match status" value="1"/>
</dbReference>
<feature type="domain" description="Mandelate racemase/muconate lactonizing enzyme C-terminal" evidence="4">
    <location>
        <begin position="144"/>
        <end position="254"/>
    </location>
</feature>
<gene>
    <name evidence="5" type="ORF">VL15_00390</name>
</gene>
<dbReference type="Gene3D" id="3.30.390.10">
    <property type="entry name" value="Enolase-like, N-terminal domain"/>
    <property type="match status" value="1"/>
</dbReference>